<dbReference type="PANTHER" id="PTHR32133:SF380">
    <property type="entry name" value="OS10G0137700 PROTEIN"/>
    <property type="match status" value="1"/>
</dbReference>
<evidence type="ECO:0000313" key="1">
    <source>
        <dbReference type="EMBL" id="KAF8670589.1"/>
    </source>
</evidence>
<comment type="caution">
    <text evidence="1">The sequence shown here is derived from an EMBL/GenBank/DDBJ whole genome shotgun (WGS) entry which is preliminary data.</text>
</comment>
<dbReference type="OrthoDB" id="600245at2759"/>
<protein>
    <recommendedName>
        <fullName evidence="3">Aberrant panicle organization 1 protein</fullName>
    </recommendedName>
</protein>
<dbReference type="EMBL" id="JACEFO010002254">
    <property type="protein sequence ID" value="KAF8670589.1"/>
    <property type="molecule type" value="Genomic_DNA"/>
</dbReference>
<organism evidence="1 2">
    <name type="scientific">Digitaria exilis</name>
    <dbReference type="NCBI Taxonomy" id="1010633"/>
    <lineage>
        <taxon>Eukaryota</taxon>
        <taxon>Viridiplantae</taxon>
        <taxon>Streptophyta</taxon>
        <taxon>Embryophyta</taxon>
        <taxon>Tracheophyta</taxon>
        <taxon>Spermatophyta</taxon>
        <taxon>Magnoliopsida</taxon>
        <taxon>Liliopsida</taxon>
        <taxon>Poales</taxon>
        <taxon>Poaceae</taxon>
        <taxon>PACMAD clade</taxon>
        <taxon>Panicoideae</taxon>
        <taxon>Panicodae</taxon>
        <taxon>Paniceae</taxon>
        <taxon>Anthephorinae</taxon>
        <taxon>Digitaria</taxon>
    </lineage>
</organism>
<keyword evidence="2" id="KW-1185">Reference proteome</keyword>
<dbReference type="Proteomes" id="UP000636709">
    <property type="component" value="Unassembled WGS sequence"/>
</dbReference>
<accession>A0A835AXB5</accession>
<gene>
    <name evidence="1" type="ORF">HU200_050616</name>
</gene>
<evidence type="ECO:0000313" key="2">
    <source>
        <dbReference type="Proteomes" id="UP000636709"/>
    </source>
</evidence>
<sequence length="127" mass="13836">MDCISNSFRVWEPVTGDLSRVAFPPEFQFGNVGNMLVFQDAAVLRAPGVVHADEDNSIPFLVALVGSDLASIRTCACVYSSETGVWSNLISTPCPDFPIYTPTTLVGSSLYWLLGPEMAILEFDLDK</sequence>
<reference evidence="1" key="1">
    <citation type="submission" date="2020-07" db="EMBL/GenBank/DDBJ databases">
        <title>Genome sequence and genetic diversity analysis of an under-domesticated orphan crop, white fonio (Digitaria exilis).</title>
        <authorList>
            <person name="Bennetzen J.L."/>
            <person name="Chen S."/>
            <person name="Ma X."/>
            <person name="Wang X."/>
            <person name="Yssel A.E.J."/>
            <person name="Chaluvadi S.R."/>
            <person name="Johnson M."/>
            <person name="Gangashetty P."/>
            <person name="Hamidou F."/>
            <person name="Sanogo M.D."/>
            <person name="Zwaenepoel A."/>
            <person name="Wallace J."/>
            <person name="Van De Peer Y."/>
            <person name="Van Deynze A."/>
        </authorList>
    </citation>
    <scope>NUCLEOTIDE SEQUENCE</scope>
    <source>
        <tissue evidence="1">Leaves</tissue>
    </source>
</reference>
<dbReference type="PANTHER" id="PTHR32133">
    <property type="entry name" value="OS07G0120400 PROTEIN"/>
    <property type="match status" value="1"/>
</dbReference>
<proteinExistence type="predicted"/>
<dbReference type="AlphaFoldDB" id="A0A835AXB5"/>
<evidence type="ECO:0008006" key="3">
    <source>
        <dbReference type="Google" id="ProtNLM"/>
    </source>
</evidence>
<name>A0A835AXB5_9POAL</name>